<sequence>MGIYSCEWDLDNYIGNGYLLGNNASIHLPFFMKRTFTSHDVILGRKFVHGISLIFLAIDMSGSAFSTLSLAFRPPPFDADHSNGQENNHNNETVVEITLKTESSEHDEKID</sequence>
<evidence type="ECO:0000313" key="1">
    <source>
        <dbReference type="EMBL" id="CAG8578442.1"/>
    </source>
</evidence>
<name>A0ACA9M9A9_9GLOM</name>
<accession>A0ACA9M9A9</accession>
<proteinExistence type="predicted"/>
<keyword evidence="2" id="KW-1185">Reference proteome</keyword>
<reference evidence="1" key="1">
    <citation type="submission" date="2021-06" db="EMBL/GenBank/DDBJ databases">
        <authorList>
            <person name="Kallberg Y."/>
            <person name="Tangrot J."/>
            <person name="Rosling A."/>
        </authorList>
    </citation>
    <scope>NUCLEOTIDE SEQUENCE</scope>
    <source>
        <strain evidence="1">IL203A</strain>
    </source>
</reference>
<comment type="caution">
    <text evidence="1">The sequence shown here is derived from an EMBL/GenBank/DDBJ whole genome shotgun (WGS) entry which is preliminary data.</text>
</comment>
<dbReference type="EMBL" id="CAJVPU010007941">
    <property type="protein sequence ID" value="CAG8578442.1"/>
    <property type="molecule type" value="Genomic_DNA"/>
</dbReference>
<evidence type="ECO:0000313" key="2">
    <source>
        <dbReference type="Proteomes" id="UP000789702"/>
    </source>
</evidence>
<protein>
    <submittedName>
        <fullName evidence="1">361_t:CDS:1</fullName>
    </submittedName>
</protein>
<gene>
    <name evidence="1" type="ORF">DHETER_LOCUS6363</name>
</gene>
<feature type="non-terminal residue" evidence="1">
    <location>
        <position position="111"/>
    </location>
</feature>
<organism evidence="1 2">
    <name type="scientific">Dentiscutata heterogama</name>
    <dbReference type="NCBI Taxonomy" id="1316150"/>
    <lineage>
        <taxon>Eukaryota</taxon>
        <taxon>Fungi</taxon>
        <taxon>Fungi incertae sedis</taxon>
        <taxon>Mucoromycota</taxon>
        <taxon>Glomeromycotina</taxon>
        <taxon>Glomeromycetes</taxon>
        <taxon>Diversisporales</taxon>
        <taxon>Gigasporaceae</taxon>
        <taxon>Dentiscutata</taxon>
    </lineage>
</organism>
<dbReference type="Proteomes" id="UP000789702">
    <property type="component" value="Unassembled WGS sequence"/>
</dbReference>